<feature type="domain" description="Laminin G" evidence="4">
    <location>
        <begin position="351"/>
        <end position="536"/>
    </location>
</feature>
<accession>A0ABM0M2W4</accession>
<gene>
    <name evidence="7" type="primary">LOC102801663</name>
</gene>
<dbReference type="PANTHER" id="PTHR15036:SF85">
    <property type="entry name" value="SP2353, ISOFORM A"/>
    <property type="match status" value="1"/>
</dbReference>
<dbReference type="InterPro" id="IPR001791">
    <property type="entry name" value="Laminin_G"/>
</dbReference>
<evidence type="ECO:0000259" key="5">
    <source>
        <dbReference type="PROSITE" id="PS50026"/>
    </source>
</evidence>
<dbReference type="Pfam" id="PF00054">
    <property type="entry name" value="Laminin_G_1"/>
    <property type="match status" value="1"/>
</dbReference>
<keyword evidence="6" id="KW-1185">Reference proteome</keyword>
<dbReference type="CDD" id="cd00054">
    <property type="entry name" value="EGF_CA"/>
    <property type="match status" value="1"/>
</dbReference>
<feature type="disulfide bond" evidence="2">
    <location>
        <begin position="114"/>
        <end position="123"/>
    </location>
</feature>
<evidence type="ECO:0000256" key="2">
    <source>
        <dbReference type="PROSITE-ProRule" id="PRU00076"/>
    </source>
</evidence>
<proteinExistence type="predicted"/>
<comment type="caution">
    <text evidence="2">Lacks conserved residue(s) required for the propagation of feature annotation.</text>
</comment>
<feature type="domain" description="EGF-like" evidence="5">
    <location>
        <begin position="85"/>
        <end position="124"/>
    </location>
</feature>
<evidence type="ECO:0000256" key="3">
    <source>
        <dbReference type="PROSITE-ProRule" id="PRU00122"/>
    </source>
</evidence>
<dbReference type="PROSITE" id="PS50025">
    <property type="entry name" value="LAM_G_DOMAIN"/>
    <property type="match status" value="2"/>
</dbReference>
<dbReference type="SUPFAM" id="SSF49899">
    <property type="entry name" value="Concanavalin A-like lectins/glucanases"/>
    <property type="match status" value="2"/>
</dbReference>
<feature type="disulfide bond" evidence="3">
    <location>
        <begin position="509"/>
        <end position="536"/>
    </location>
</feature>
<dbReference type="InterPro" id="IPR000742">
    <property type="entry name" value="EGF"/>
</dbReference>
<reference evidence="7" key="1">
    <citation type="submission" date="2025-08" db="UniProtKB">
        <authorList>
            <consortium name="RefSeq"/>
        </authorList>
    </citation>
    <scope>IDENTIFICATION</scope>
    <source>
        <tissue evidence="7">Testes</tissue>
    </source>
</reference>
<dbReference type="Gene3D" id="2.60.120.200">
    <property type="match status" value="2"/>
</dbReference>
<sequence>MSAQHQGDCGWLHTQQACDIYLNYWYNIDIDIDTNVKLNGYQSDGLNDVATKNKKQQQTEHNKVVAMETAVIEMEEEMENTLEDVYQSCGDLPSCLNSGQCMENPVTHLLRCQCPLGTLGKQCQIDSVNVKYPQFWGTGYVAFPKLLTSYETFRITVEFRPTKLDGLLLFSSERPTAKGDFFSVALISGKAQFRFNCGTGPAIITSNYNISLNEWHQLTIYRSQINGWVQVNDEQPVHGSSQGMYSRITLRESLYLGGYKNLSAISEYTSVSRGFAGCIKSLKVNRYLYDMRKRREIFNKFGHVIAHHGDILDGMDVALVKESQAEWILTIIALVKESLAEWILTIIALVKESLAEWVLTIIALVKESLAEWILTIIALVKESQAEWILTTITLVEESLAEWKFTHTSRFLEYCLAPDISDHSLKDSYNLGSGEGIILSNETVIDGQWHNVHLHREGNIGTMVVDGYTVTGTSPGKLKQLNTNNGLYIGGMHDIVELSLHRYTTGFIGCLRSVTLATDYHFDIIADAVDGRNINLCT</sequence>
<dbReference type="PROSITE" id="PS00022">
    <property type="entry name" value="EGF_1"/>
    <property type="match status" value="1"/>
</dbReference>
<feature type="domain" description="Laminin G" evidence="4">
    <location>
        <begin position="130"/>
        <end position="317"/>
    </location>
</feature>
<evidence type="ECO:0000259" key="4">
    <source>
        <dbReference type="PROSITE" id="PS50025"/>
    </source>
</evidence>
<dbReference type="PROSITE" id="PS50026">
    <property type="entry name" value="EGF_3"/>
    <property type="match status" value="1"/>
</dbReference>
<feature type="disulfide bond" evidence="2">
    <location>
        <begin position="95"/>
        <end position="112"/>
    </location>
</feature>
<evidence type="ECO:0000256" key="1">
    <source>
        <dbReference type="ARBA" id="ARBA00023157"/>
    </source>
</evidence>
<evidence type="ECO:0000313" key="6">
    <source>
        <dbReference type="Proteomes" id="UP000694865"/>
    </source>
</evidence>
<dbReference type="PANTHER" id="PTHR15036">
    <property type="entry name" value="PIKACHURIN-LIKE PROTEIN"/>
    <property type="match status" value="1"/>
</dbReference>
<dbReference type="RefSeq" id="XP_006814355.1">
    <property type="nucleotide sequence ID" value="XM_006814292.1"/>
</dbReference>
<dbReference type="InterPro" id="IPR050372">
    <property type="entry name" value="Neurexin-related_CASP"/>
</dbReference>
<dbReference type="GeneID" id="102801663"/>
<dbReference type="CDD" id="cd00110">
    <property type="entry name" value="LamG"/>
    <property type="match status" value="2"/>
</dbReference>
<keyword evidence="1 2" id="KW-1015">Disulfide bond</keyword>
<dbReference type="SMART" id="SM00282">
    <property type="entry name" value="LamG"/>
    <property type="match status" value="2"/>
</dbReference>
<dbReference type="Pfam" id="PF02210">
    <property type="entry name" value="Laminin_G_2"/>
    <property type="match status" value="1"/>
</dbReference>
<organism evidence="6 7">
    <name type="scientific">Saccoglossus kowalevskii</name>
    <name type="common">Acorn worm</name>
    <dbReference type="NCBI Taxonomy" id="10224"/>
    <lineage>
        <taxon>Eukaryota</taxon>
        <taxon>Metazoa</taxon>
        <taxon>Hemichordata</taxon>
        <taxon>Enteropneusta</taxon>
        <taxon>Harrimaniidae</taxon>
        <taxon>Saccoglossus</taxon>
    </lineage>
</organism>
<name>A0ABM0M2W4_SACKO</name>
<protein>
    <submittedName>
        <fullName evidence="7">Pikachurin-like</fullName>
    </submittedName>
</protein>
<keyword evidence="2" id="KW-0245">EGF-like domain</keyword>
<evidence type="ECO:0000313" key="7">
    <source>
        <dbReference type="RefSeq" id="XP_006814355.1"/>
    </source>
</evidence>
<dbReference type="InterPro" id="IPR013320">
    <property type="entry name" value="ConA-like_dom_sf"/>
</dbReference>
<dbReference type="Gene3D" id="2.10.25.10">
    <property type="entry name" value="Laminin"/>
    <property type="match status" value="1"/>
</dbReference>
<dbReference type="Proteomes" id="UP000694865">
    <property type="component" value="Unplaced"/>
</dbReference>